<feature type="domain" description="Primosomal protein N' 3' DNA-binding" evidence="12">
    <location>
        <begin position="16"/>
        <end position="113"/>
    </location>
</feature>
<dbReference type="PANTHER" id="PTHR30580:SF0">
    <property type="entry name" value="PRIMOSOMAL PROTEIN N"/>
    <property type="match status" value="1"/>
</dbReference>
<evidence type="ECO:0000256" key="5">
    <source>
        <dbReference type="ARBA" id="ARBA00022801"/>
    </source>
</evidence>
<keyword evidence="5" id="KW-0378">Hydrolase</keyword>
<dbReference type="PANTHER" id="PTHR30580">
    <property type="entry name" value="PRIMOSOMAL PROTEIN N"/>
    <property type="match status" value="1"/>
</dbReference>
<keyword evidence="9 11" id="KW-0238">DNA-binding</keyword>
<dbReference type="NCBIfam" id="TIGR00595">
    <property type="entry name" value="priA"/>
    <property type="match status" value="1"/>
</dbReference>
<dbReference type="InterPro" id="IPR041236">
    <property type="entry name" value="PriA_C"/>
</dbReference>
<evidence type="ECO:0000256" key="9">
    <source>
        <dbReference type="ARBA" id="ARBA00023125"/>
    </source>
</evidence>
<keyword evidence="10" id="KW-0413">Isomerase</keyword>
<dbReference type="InterPro" id="IPR027417">
    <property type="entry name" value="P-loop_NTPase"/>
</dbReference>
<accession>A0A537LSM4</accession>
<comment type="cofactor">
    <cofactor evidence="11">
        <name>Zn(2+)</name>
        <dbReference type="ChEBI" id="CHEBI:29105"/>
    </cofactor>
    <text evidence="11">Binds 2 zinc ions per subunit.</text>
</comment>
<comment type="function">
    <text evidence="11">Initiates the restart of stalled replication forks, which reloads the replicative helicase on sites other than the origin of replication. Recognizes and binds to abandoned replication forks and remodels them to uncover a helicase loading site. Promotes assembly of the primosome at these replication forks.</text>
</comment>
<dbReference type="GO" id="GO:0005524">
    <property type="term" value="F:ATP binding"/>
    <property type="evidence" value="ECO:0007669"/>
    <property type="project" value="UniProtKB-UniRule"/>
</dbReference>
<name>A0A537LSM4_9BACT</name>
<evidence type="ECO:0000256" key="7">
    <source>
        <dbReference type="ARBA" id="ARBA00022833"/>
    </source>
</evidence>
<feature type="binding site" evidence="11">
    <location>
        <position position="376"/>
    </location>
    <ligand>
        <name>Zn(2+)</name>
        <dbReference type="ChEBI" id="CHEBI:29105"/>
        <label>2</label>
    </ligand>
</feature>
<dbReference type="GO" id="GO:0006310">
    <property type="term" value="P:DNA recombination"/>
    <property type="evidence" value="ECO:0007669"/>
    <property type="project" value="InterPro"/>
</dbReference>
<keyword evidence="2 11" id="KW-0235">DNA replication</keyword>
<dbReference type="GO" id="GO:0006302">
    <property type="term" value="P:double-strand break repair"/>
    <property type="evidence" value="ECO:0007669"/>
    <property type="project" value="InterPro"/>
</dbReference>
<comment type="caution">
    <text evidence="14">The sequence shown here is derived from an EMBL/GenBank/DDBJ whole genome shotgun (WGS) entry which is preliminary data.</text>
</comment>
<dbReference type="Pfam" id="PF17764">
    <property type="entry name" value="PriA_3primeBD"/>
    <property type="match status" value="1"/>
</dbReference>
<reference evidence="14 15" key="1">
    <citation type="journal article" date="2019" name="Nat. Microbiol.">
        <title>Mediterranean grassland soil C-N compound turnover is dependent on rainfall and depth, and is mediated by genomically divergent microorganisms.</title>
        <authorList>
            <person name="Diamond S."/>
            <person name="Andeer P.F."/>
            <person name="Li Z."/>
            <person name="Crits-Christoph A."/>
            <person name="Burstein D."/>
            <person name="Anantharaman K."/>
            <person name="Lane K.R."/>
            <person name="Thomas B.C."/>
            <person name="Pan C."/>
            <person name="Northen T.R."/>
            <person name="Banfield J.F."/>
        </authorList>
    </citation>
    <scope>NUCLEOTIDE SEQUENCE [LARGE SCALE GENOMIC DNA]</scope>
    <source>
        <strain evidence="14">NP_1</strain>
    </source>
</reference>
<evidence type="ECO:0000256" key="11">
    <source>
        <dbReference type="HAMAP-Rule" id="MF_00983"/>
    </source>
</evidence>
<protein>
    <recommendedName>
        <fullName evidence="11">Probable replication restart protein PriA</fullName>
    </recommendedName>
    <alternativeName>
        <fullName evidence="11">Putative ATP-dependent DNA helicase PriA</fullName>
    </alternativeName>
</protein>
<dbReference type="EMBL" id="VBAI01000082">
    <property type="protein sequence ID" value="TMJ10990.1"/>
    <property type="molecule type" value="Genomic_DNA"/>
</dbReference>
<evidence type="ECO:0000256" key="6">
    <source>
        <dbReference type="ARBA" id="ARBA00022806"/>
    </source>
</evidence>
<keyword evidence="1 11" id="KW-0639">Primosome</keyword>
<feature type="binding site" evidence="11">
    <location>
        <position position="367"/>
    </location>
    <ligand>
        <name>Zn(2+)</name>
        <dbReference type="ChEBI" id="CHEBI:29105"/>
        <label>1</label>
    </ligand>
</feature>
<feature type="binding site" evidence="11">
    <location>
        <position position="423"/>
    </location>
    <ligand>
        <name>Zn(2+)</name>
        <dbReference type="ChEBI" id="CHEBI:29105"/>
        <label>1</label>
    </ligand>
</feature>
<dbReference type="GO" id="GO:0008270">
    <property type="term" value="F:zinc ion binding"/>
    <property type="evidence" value="ECO:0007669"/>
    <property type="project" value="UniProtKB-UniRule"/>
</dbReference>
<dbReference type="HAMAP" id="MF_00983">
    <property type="entry name" value="PriA"/>
    <property type="match status" value="1"/>
</dbReference>
<comment type="similarity">
    <text evidence="11">Belongs to the helicase family. PriA subfamily.</text>
</comment>
<organism evidence="14 15">
    <name type="scientific">Candidatus Segetimicrobium genomatis</name>
    <dbReference type="NCBI Taxonomy" id="2569760"/>
    <lineage>
        <taxon>Bacteria</taxon>
        <taxon>Bacillati</taxon>
        <taxon>Candidatus Sysuimicrobiota</taxon>
        <taxon>Candidatus Sysuimicrobiia</taxon>
        <taxon>Candidatus Sysuimicrobiales</taxon>
        <taxon>Candidatus Segetimicrobiaceae</taxon>
        <taxon>Candidatus Segetimicrobium</taxon>
    </lineage>
</organism>
<dbReference type="GO" id="GO:1990077">
    <property type="term" value="C:primosome complex"/>
    <property type="evidence" value="ECO:0007669"/>
    <property type="project" value="UniProtKB-UniRule"/>
</dbReference>
<dbReference type="InterPro" id="IPR042115">
    <property type="entry name" value="PriA_3primeBD_sf"/>
</dbReference>
<feature type="binding site" evidence="11">
    <location>
        <position position="410"/>
    </location>
    <ligand>
        <name>Zn(2+)</name>
        <dbReference type="ChEBI" id="CHEBI:29105"/>
        <label>2</label>
    </ligand>
</feature>
<evidence type="ECO:0000313" key="14">
    <source>
        <dbReference type="EMBL" id="TMJ10990.1"/>
    </source>
</evidence>
<evidence type="ECO:0000256" key="3">
    <source>
        <dbReference type="ARBA" id="ARBA00022723"/>
    </source>
</evidence>
<dbReference type="Gene3D" id="3.40.1440.60">
    <property type="entry name" value="PriA, 3(prime) DNA-binding domain"/>
    <property type="match status" value="1"/>
</dbReference>
<gene>
    <name evidence="11 14" type="primary">priA</name>
    <name evidence="14" type="ORF">E6G98_06170</name>
</gene>
<dbReference type="GO" id="GO:0006270">
    <property type="term" value="P:DNA replication initiation"/>
    <property type="evidence" value="ECO:0007669"/>
    <property type="project" value="TreeGrafter"/>
</dbReference>
<feature type="binding site" evidence="11">
    <location>
        <position position="407"/>
    </location>
    <ligand>
        <name>Zn(2+)</name>
        <dbReference type="ChEBI" id="CHEBI:29105"/>
        <label>2</label>
    </ligand>
</feature>
<comment type="subunit">
    <text evidence="11">Component of the replication restart primosome.</text>
</comment>
<evidence type="ECO:0000256" key="2">
    <source>
        <dbReference type="ARBA" id="ARBA00022705"/>
    </source>
</evidence>
<feature type="domain" description="Primosomal protein N C-terminal" evidence="13">
    <location>
        <begin position="570"/>
        <end position="658"/>
    </location>
</feature>
<feature type="binding site" evidence="11">
    <location>
        <position position="379"/>
    </location>
    <ligand>
        <name>Zn(2+)</name>
        <dbReference type="ChEBI" id="CHEBI:29105"/>
        <label>2</label>
    </ligand>
</feature>
<dbReference type="SUPFAM" id="SSF52540">
    <property type="entry name" value="P-loop containing nucleoside triphosphate hydrolases"/>
    <property type="match status" value="1"/>
</dbReference>
<sequence length="662" mass="71566">MRDPGSQVTDGPLFAEVALNVPLRAGDRVFTFGIPLALQSRIVPGTPVRVPFGRQTSLGFVVGVAEQADRRVRPIAAVEERLPQLPPDLVALAEWMADYYVCTVGEAVAAMLPSLAAALRKPKADPGGAIQSPGPVPEPAAPTGVVAQLSTAPRSVAVVGEDARFDAYAEALRWAVEGDLGAIVLVPEISQAERMAAWVARHAGAQVALLTGDVPEHQRWADWRRILAGEVRVVVGTRLAVFAPLPRLGLIIVDHEEDSAYKEEREPRYHARRIAEERARVCGASTLWGTPAPSLEVVYAVRTGRAKAITVAPPARPAVSVSDVRAEAGPLGGLFGRRLYQALARTLPRGRAIMFVPRRGYADFLLCHDCGTVPRCPRCGVALTYHRDRSGPGGGRPGTAARVALRCHLCNRTEPVPEVCPQCQGAQLRPHGIGTERVEQAARKLFRSAPVMRLDAEAAPTEASQLRIWQQFQRRGGILIGTQLLIKGVGQVRAAVVGAVGIDAALNLPDFRAAERVHQVLTRLLRLAEEDMVVQTFSPAHPALVAFAQGDAAKFYEGELGARERFGYPPFRPLVNLIMTGPREDAVRDSADRLASSLAGAGEVLGPSPAPIARVRGRYRWQLLVKEQPEHAARRKLGVLLTEWKLPRDVKLTVDVDPVDLL</sequence>
<evidence type="ECO:0000256" key="1">
    <source>
        <dbReference type="ARBA" id="ARBA00022515"/>
    </source>
</evidence>
<keyword evidence="8 11" id="KW-0067">ATP-binding</keyword>
<dbReference type="InterPro" id="IPR005259">
    <property type="entry name" value="PriA"/>
</dbReference>
<dbReference type="GO" id="GO:0043138">
    <property type="term" value="F:3'-5' DNA helicase activity"/>
    <property type="evidence" value="ECO:0007669"/>
    <property type="project" value="TreeGrafter"/>
</dbReference>
<dbReference type="AlphaFoldDB" id="A0A537LSM4"/>
<dbReference type="InterPro" id="IPR041222">
    <property type="entry name" value="PriA_3primeBD"/>
</dbReference>
<evidence type="ECO:0000256" key="10">
    <source>
        <dbReference type="ARBA" id="ARBA00023235"/>
    </source>
</evidence>
<keyword evidence="6" id="KW-0347">Helicase</keyword>
<feature type="binding site" evidence="11">
    <location>
        <position position="370"/>
    </location>
    <ligand>
        <name>Zn(2+)</name>
        <dbReference type="ChEBI" id="CHEBI:29105"/>
        <label>1</label>
    </ligand>
</feature>
<dbReference type="Gene3D" id="3.40.50.300">
    <property type="entry name" value="P-loop containing nucleotide triphosphate hydrolases"/>
    <property type="match status" value="1"/>
</dbReference>
<evidence type="ECO:0000313" key="15">
    <source>
        <dbReference type="Proteomes" id="UP000315217"/>
    </source>
</evidence>
<keyword evidence="7 11" id="KW-0862">Zinc</keyword>
<comment type="caution">
    <text evidence="11">As this protein does not have any detectable helicase domains, it probably does not have helicase activity.</text>
</comment>
<evidence type="ECO:0000256" key="8">
    <source>
        <dbReference type="ARBA" id="ARBA00022840"/>
    </source>
</evidence>
<dbReference type="GO" id="GO:0006269">
    <property type="term" value="P:DNA replication, synthesis of primer"/>
    <property type="evidence" value="ECO:0007669"/>
    <property type="project" value="UniProtKB-KW"/>
</dbReference>
<evidence type="ECO:0000259" key="12">
    <source>
        <dbReference type="Pfam" id="PF17764"/>
    </source>
</evidence>
<proteinExistence type="inferred from homology"/>
<dbReference type="Pfam" id="PF18074">
    <property type="entry name" value="PriA_C"/>
    <property type="match status" value="1"/>
</dbReference>
<keyword evidence="4 11" id="KW-0547">Nucleotide-binding</keyword>
<keyword evidence="3 11" id="KW-0479">Metal-binding</keyword>
<evidence type="ECO:0000256" key="4">
    <source>
        <dbReference type="ARBA" id="ARBA00022741"/>
    </source>
</evidence>
<feature type="binding site" evidence="11">
    <location>
        <position position="420"/>
    </location>
    <ligand>
        <name>Zn(2+)</name>
        <dbReference type="ChEBI" id="CHEBI:29105"/>
        <label>1</label>
    </ligand>
</feature>
<dbReference type="GO" id="GO:0003677">
    <property type="term" value="F:DNA binding"/>
    <property type="evidence" value="ECO:0007669"/>
    <property type="project" value="UniProtKB-UniRule"/>
</dbReference>
<evidence type="ECO:0000259" key="13">
    <source>
        <dbReference type="Pfam" id="PF18074"/>
    </source>
</evidence>
<dbReference type="Proteomes" id="UP000315217">
    <property type="component" value="Unassembled WGS sequence"/>
</dbReference>
<dbReference type="GO" id="GO:0016787">
    <property type="term" value="F:hydrolase activity"/>
    <property type="evidence" value="ECO:0007669"/>
    <property type="project" value="UniProtKB-KW"/>
</dbReference>